<organism evidence="2 3">
    <name type="scientific">Streptomyces iconiensis</name>
    <dbReference type="NCBI Taxonomy" id="1384038"/>
    <lineage>
        <taxon>Bacteria</taxon>
        <taxon>Bacillati</taxon>
        <taxon>Actinomycetota</taxon>
        <taxon>Actinomycetes</taxon>
        <taxon>Kitasatosporales</taxon>
        <taxon>Streptomycetaceae</taxon>
        <taxon>Streptomyces</taxon>
    </lineage>
</organism>
<evidence type="ECO:0000313" key="2">
    <source>
        <dbReference type="EMBL" id="MDJ1132001.1"/>
    </source>
</evidence>
<evidence type="ECO:0000313" key="3">
    <source>
        <dbReference type="Proteomes" id="UP001214441"/>
    </source>
</evidence>
<proteinExistence type="predicted"/>
<sequence>MPPDPHVTRTPTDPQGKRTYGHQILHLTDRLAGAETYEQAAEATEHVLDEADGVLARLGQFFEAAAEQARASGVDEGFELACRFENAAATLTDLSDELHGASGQMRALGPPPELRWQAQVARYYATAPQRPGPARPTSAVPGPPAAQVRPEHAPQPRHHR</sequence>
<accession>A0ABT6ZSF7</accession>
<dbReference type="RefSeq" id="WP_274042317.1">
    <property type="nucleotide sequence ID" value="NZ_JANCPR020000007.1"/>
</dbReference>
<protein>
    <recommendedName>
        <fullName evidence="4">Excreted virulence factor EspC, type VII ESX diderm</fullName>
    </recommendedName>
</protein>
<dbReference type="Proteomes" id="UP001214441">
    <property type="component" value="Unassembled WGS sequence"/>
</dbReference>
<comment type="caution">
    <text evidence="2">The sequence shown here is derived from an EMBL/GenBank/DDBJ whole genome shotgun (WGS) entry which is preliminary data.</text>
</comment>
<gene>
    <name evidence="2" type="ORF">NMN56_008555</name>
</gene>
<reference evidence="2 3" key="1">
    <citation type="submission" date="2023-05" db="EMBL/GenBank/DDBJ databases">
        <title>Streptantibioticus silvisoli sp. nov., acidotolerant actinomycetes 1 from pine litter.</title>
        <authorList>
            <person name="Swiecimska M."/>
            <person name="Golinska P."/>
            <person name="Sangal V."/>
            <person name="Wachnowicz B."/>
            <person name="Goodfellow M."/>
        </authorList>
    </citation>
    <scope>NUCLEOTIDE SEQUENCE [LARGE SCALE GENOMIC DNA]</scope>
    <source>
        <strain evidence="2 3">DSM 42109</strain>
    </source>
</reference>
<dbReference type="EMBL" id="JANCPR020000007">
    <property type="protein sequence ID" value="MDJ1132001.1"/>
    <property type="molecule type" value="Genomic_DNA"/>
</dbReference>
<evidence type="ECO:0008006" key="4">
    <source>
        <dbReference type="Google" id="ProtNLM"/>
    </source>
</evidence>
<feature type="region of interest" description="Disordered" evidence="1">
    <location>
        <begin position="125"/>
        <end position="160"/>
    </location>
</feature>
<keyword evidence="3" id="KW-1185">Reference proteome</keyword>
<name>A0ABT6ZSF7_9ACTN</name>
<evidence type="ECO:0000256" key="1">
    <source>
        <dbReference type="SAM" id="MobiDB-lite"/>
    </source>
</evidence>